<gene>
    <name evidence="1" type="ORF">EH165_08060</name>
</gene>
<proteinExistence type="predicted"/>
<dbReference type="RefSeq" id="WP_124799010.1">
    <property type="nucleotide sequence ID" value="NZ_CP034170.1"/>
</dbReference>
<keyword evidence="2" id="KW-1185">Reference proteome</keyword>
<accession>A0A3G8ZLL2</accession>
<reference evidence="1 2" key="1">
    <citation type="submission" date="2018-11" db="EMBL/GenBank/DDBJ databases">
        <authorList>
            <person name="Da X."/>
        </authorList>
    </citation>
    <scope>NUCLEOTIDE SEQUENCE [LARGE SCALE GENOMIC DNA]</scope>
    <source>
        <strain evidence="1 2">S14-144</strain>
    </source>
</reference>
<organism evidence="1 2">
    <name type="scientific">Nakamurella antarctica</name>
    <dbReference type="NCBI Taxonomy" id="1902245"/>
    <lineage>
        <taxon>Bacteria</taxon>
        <taxon>Bacillati</taxon>
        <taxon>Actinomycetota</taxon>
        <taxon>Actinomycetes</taxon>
        <taxon>Nakamurellales</taxon>
        <taxon>Nakamurellaceae</taxon>
        <taxon>Nakamurella</taxon>
    </lineage>
</organism>
<dbReference type="InterPro" id="IPR036844">
    <property type="entry name" value="Hint_dom_sf"/>
</dbReference>
<dbReference type="Proteomes" id="UP000268084">
    <property type="component" value="Chromosome"/>
</dbReference>
<dbReference type="Pfam" id="PF07591">
    <property type="entry name" value="PT-HINT"/>
    <property type="match status" value="1"/>
</dbReference>
<dbReference type="CDD" id="cd00081">
    <property type="entry name" value="Hint"/>
    <property type="match status" value="1"/>
</dbReference>
<name>A0A3G8ZLL2_9ACTN</name>
<reference evidence="1 2" key="2">
    <citation type="submission" date="2018-12" db="EMBL/GenBank/DDBJ databases">
        <title>Nakamurella antarcticus sp. nov., isolated from Antarctica South Shetland Islands soil.</title>
        <authorList>
            <person name="Peng F."/>
        </authorList>
    </citation>
    <scope>NUCLEOTIDE SEQUENCE [LARGE SCALE GENOMIC DNA]</scope>
    <source>
        <strain evidence="1 2">S14-144</strain>
    </source>
</reference>
<dbReference type="Gene3D" id="2.170.16.10">
    <property type="entry name" value="Hedgehog/Intein (Hint) domain"/>
    <property type="match status" value="1"/>
</dbReference>
<dbReference type="OrthoDB" id="5150353at2"/>
<dbReference type="PROSITE" id="PS50818">
    <property type="entry name" value="INTEIN_C_TER"/>
    <property type="match status" value="1"/>
</dbReference>
<dbReference type="EMBL" id="CP034170">
    <property type="protein sequence ID" value="AZI58100.1"/>
    <property type="molecule type" value="Genomic_DNA"/>
</dbReference>
<evidence type="ECO:0000313" key="2">
    <source>
        <dbReference type="Proteomes" id="UP000268084"/>
    </source>
</evidence>
<dbReference type="AlphaFoldDB" id="A0A3G8ZLL2"/>
<dbReference type="SUPFAM" id="SSF51294">
    <property type="entry name" value="Hedgehog/intein (Hint) domain"/>
    <property type="match status" value="1"/>
</dbReference>
<dbReference type="NCBIfam" id="TIGR01443">
    <property type="entry name" value="intein_Cterm"/>
    <property type="match status" value="1"/>
</dbReference>
<sequence>MADGTEKPIEDVKVGDLVLATEPETGVTTAKQVLTLIRHAGPHIMVDLTLSDGTVLNATDGHPIWDATTKTFTKAIDVPVGDKVLTAAGGTATITTKYVHGQDLTAYNLEIEGIHTYYAGNTPILVHNTCTTSQKILSDPKSLKGLTPKQIDDLARNAGYEILPGKATASNPATRYYSPGTKQAVGFRVLPEGVAGQPGIKGSAYLRYFGGPLDGQRVKLGAP</sequence>
<dbReference type="InterPro" id="IPR030934">
    <property type="entry name" value="Intein_C"/>
</dbReference>
<dbReference type="KEGG" id="nak:EH165_08060"/>
<evidence type="ECO:0000313" key="1">
    <source>
        <dbReference type="EMBL" id="AZI58100.1"/>
    </source>
</evidence>
<protein>
    <submittedName>
        <fullName evidence="1">Uncharacterized protein</fullName>
    </submittedName>
</protein>